<feature type="non-terminal residue" evidence="2">
    <location>
        <position position="1"/>
    </location>
</feature>
<keyword evidence="1" id="KW-0812">Transmembrane</keyword>
<dbReference type="KEGG" id="mng:MNEG_15644"/>
<evidence type="ECO:0000256" key="1">
    <source>
        <dbReference type="SAM" id="Phobius"/>
    </source>
</evidence>
<organism evidence="2 3">
    <name type="scientific">Monoraphidium neglectum</name>
    <dbReference type="NCBI Taxonomy" id="145388"/>
    <lineage>
        <taxon>Eukaryota</taxon>
        <taxon>Viridiplantae</taxon>
        <taxon>Chlorophyta</taxon>
        <taxon>core chlorophytes</taxon>
        <taxon>Chlorophyceae</taxon>
        <taxon>CS clade</taxon>
        <taxon>Sphaeropleales</taxon>
        <taxon>Selenastraceae</taxon>
        <taxon>Monoraphidium</taxon>
    </lineage>
</organism>
<sequence length="109" mass="11354">ALVLLAMDNKAAQALEWGFLLWPSLLLTLAVALPIAAATNVLKRRCAFDWPLRQDGAASGGGAKLATAAAAEGVRQEPWGAADADAWRAAALVSPGAAPGVGKRRYRDF</sequence>
<feature type="transmembrane region" description="Helical" evidence="1">
    <location>
        <begin position="20"/>
        <end position="42"/>
    </location>
</feature>
<dbReference type="EMBL" id="KK105736">
    <property type="protein sequence ID" value="KIY92320.1"/>
    <property type="molecule type" value="Genomic_DNA"/>
</dbReference>
<dbReference type="Proteomes" id="UP000054498">
    <property type="component" value="Unassembled WGS sequence"/>
</dbReference>
<evidence type="ECO:0000313" key="2">
    <source>
        <dbReference type="EMBL" id="KIY92320.1"/>
    </source>
</evidence>
<keyword evidence="1" id="KW-1133">Transmembrane helix</keyword>
<protein>
    <submittedName>
        <fullName evidence="2">Uncharacterized protein</fullName>
    </submittedName>
</protein>
<dbReference type="AlphaFoldDB" id="A0A0D2MAB8"/>
<evidence type="ECO:0000313" key="3">
    <source>
        <dbReference type="Proteomes" id="UP000054498"/>
    </source>
</evidence>
<keyword evidence="1" id="KW-0472">Membrane</keyword>
<dbReference type="OrthoDB" id="2016548at2759"/>
<gene>
    <name evidence="2" type="ORF">MNEG_15644</name>
</gene>
<name>A0A0D2MAB8_9CHLO</name>
<dbReference type="GeneID" id="25733326"/>
<dbReference type="RefSeq" id="XP_013891340.1">
    <property type="nucleotide sequence ID" value="XM_014035886.1"/>
</dbReference>
<reference evidence="2 3" key="1">
    <citation type="journal article" date="2013" name="BMC Genomics">
        <title>Reconstruction of the lipid metabolism for the microalga Monoraphidium neglectum from its genome sequence reveals characteristics suitable for biofuel production.</title>
        <authorList>
            <person name="Bogen C."/>
            <person name="Al-Dilaimi A."/>
            <person name="Albersmeier A."/>
            <person name="Wichmann J."/>
            <person name="Grundmann M."/>
            <person name="Rupp O."/>
            <person name="Lauersen K.J."/>
            <person name="Blifernez-Klassen O."/>
            <person name="Kalinowski J."/>
            <person name="Goesmann A."/>
            <person name="Mussgnug J.H."/>
            <person name="Kruse O."/>
        </authorList>
    </citation>
    <scope>NUCLEOTIDE SEQUENCE [LARGE SCALE GENOMIC DNA]</scope>
    <source>
        <strain evidence="2 3">SAG 48.87</strain>
    </source>
</reference>
<keyword evidence="3" id="KW-1185">Reference proteome</keyword>
<proteinExistence type="predicted"/>
<accession>A0A0D2MAB8</accession>